<name>Q4N694_THEPA</name>
<evidence type="ECO:0000313" key="1">
    <source>
        <dbReference type="EMBL" id="EAN32329.1"/>
    </source>
</evidence>
<gene>
    <name evidence="1" type="ordered locus">TP02_0043</name>
</gene>
<dbReference type="EMBL" id="AAGK01000002">
    <property type="protein sequence ID" value="EAN32329.1"/>
    <property type="molecule type" value="Genomic_DNA"/>
</dbReference>
<proteinExistence type="predicted"/>
<dbReference type="Proteomes" id="UP000001949">
    <property type="component" value="Unassembled WGS sequence"/>
</dbReference>
<keyword evidence="2" id="KW-1185">Reference proteome</keyword>
<dbReference type="KEGG" id="tpv:TP02_0043"/>
<reference evidence="1 2" key="1">
    <citation type="journal article" date="2005" name="Science">
        <title>Genome sequence of Theileria parva, a bovine pathogen that transforms lymphocytes.</title>
        <authorList>
            <person name="Gardner M.J."/>
            <person name="Bishop R."/>
            <person name="Shah T."/>
            <person name="de Villiers E.P."/>
            <person name="Carlton J.M."/>
            <person name="Hall N."/>
            <person name="Ren Q."/>
            <person name="Paulsen I.T."/>
            <person name="Pain A."/>
            <person name="Berriman M."/>
            <person name="Wilson R.J.M."/>
            <person name="Sato S."/>
            <person name="Ralph S.A."/>
            <person name="Mann D.J."/>
            <person name="Xiong Z."/>
            <person name="Shallom S.J."/>
            <person name="Weidman J."/>
            <person name="Jiang L."/>
            <person name="Lynn J."/>
            <person name="Weaver B."/>
            <person name="Shoaibi A."/>
            <person name="Domingo A.R."/>
            <person name="Wasawo D."/>
            <person name="Crabtree J."/>
            <person name="Wortman J.R."/>
            <person name="Haas B."/>
            <person name="Angiuoli S.V."/>
            <person name="Creasy T.H."/>
            <person name="Lu C."/>
            <person name="Suh B."/>
            <person name="Silva J.C."/>
            <person name="Utterback T.R."/>
            <person name="Feldblyum T.V."/>
            <person name="Pertea M."/>
            <person name="Allen J."/>
            <person name="Nierman W.C."/>
            <person name="Taracha E.L.N."/>
            <person name="Salzberg S.L."/>
            <person name="White O.R."/>
            <person name="Fitzhugh H.A."/>
            <person name="Morzaria S."/>
            <person name="Venter J.C."/>
            <person name="Fraser C.M."/>
            <person name="Nene V."/>
        </authorList>
    </citation>
    <scope>NUCLEOTIDE SEQUENCE [LARGE SCALE GENOMIC DNA]</scope>
    <source>
        <strain evidence="1 2">Muguga</strain>
    </source>
</reference>
<protein>
    <submittedName>
        <fullName evidence="1">Uncharacterized protein</fullName>
    </submittedName>
</protein>
<dbReference type="GeneID" id="3502083"/>
<dbReference type="RefSeq" id="XP_764612.1">
    <property type="nucleotide sequence ID" value="XM_759519.1"/>
</dbReference>
<sequence>MGGFYSKTLDSEELSSISSDIESKLSVSEKPQTHDQKVTNTPKVISINYTPDDEQELKTHLNSVYRLLLKKRFSNSDILSFSSRLLSINQFKPPNQNGSVAHNLYHRCGGFWGKAKRVFDDIVKDCSAEEDKTRLIQQVKRTPDHLICDNEKDLLIKFIDRTIDESEFEQLVDRFKSHVEDAIFIHFSDIVLPFFRHVKSDLESRNLYDYDFELIGDFFNLDAERLIYQFVMRNIEGNLDDDTWFRLKDYFYNCYYQHFEDYLNQKISEIYSFNFEQQTDTKNVESPDLVSKPLDSEAHPISSDIESKHSPNDKLEIDDQSVESDYEDFANSIRINYTPEDEQELKTQLNSVYRLLLKKRYNDPDVIRFSSLSSHSSHIDESISSIKNAPISNIIFYLCGSTKDRAKGILDDIVKDCITDEDRARLIEQVERAPDHLFYEKEKDLLIKFIINTIDESELAELLGIVMDHIRREISMFSSDTLLAFLTDINTDSGSCNPYEHAVSLISDKINSQAEIRIDRLLMRNILRNFRRDLAKRSETHFTDFNVDEFDNLLNRNLSEIYSFFNFKKADATDDLDKLTTIT</sequence>
<comment type="caution">
    <text evidence="1">The sequence shown here is derived from an EMBL/GenBank/DDBJ whole genome shotgun (WGS) entry which is preliminary data.</text>
</comment>
<organism evidence="1 2">
    <name type="scientific">Theileria parva</name>
    <name type="common">East coast fever infection agent</name>
    <dbReference type="NCBI Taxonomy" id="5875"/>
    <lineage>
        <taxon>Eukaryota</taxon>
        <taxon>Sar</taxon>
        <taxon>Alveolata</taxon>
        <taxon>Apicomplexa</taxon>
        <taxon>Aconoidasida</taxon>
        <taxon>Piroplasmida</taxon>
        <taxon>Theileriidae</taxon>
        <taxon>Theileria</taxon>
    </lineage>
</organism>
<dbReference type="InParanoid" id="Q4N694"/>
<dbReference type="AlphaFoldDB" id="Q4N694"/>
<evidence type="ECO:0000313" key="2">
    <source>
        <dbReference type="Proteomes" id="UP000001949"/>
    </source>
</evidence>
<dbReference type="VEuPathDB" id="PiroplasmaDB:TpMuguga_02g00037"/>
<accession>Q4N694</accession>